<dbReference type="Gene3D" id="1.10.10.10">
    <property type="entry name" value="Winged helix-like DNA-binding domain superfamily/Winged helix DNA-binding domain"/>
    <property type="match status" value="1"/>
</dbReference>
<dbReference type="AlphaFoldDB" id="A0A2S3QZV3"/>
<dbReference type="SMART" id="SM01012">
    <property type="entry name" value="ANTAR"/>
    <property type="match status" value="1"/>
</dbReference>
<dbReference type="InterPro" id="IPR036388">
    <property type="entry name" value="WH-like_DNA-bd_sf"/>
</dbReference>
<dbReference type="PROSITE" id="PS50921">
    <property type="entry name" value="ANTAR"/>
    <property type="match status" value="1"/>
</dbReference>
<dbReference type="EMBL" id="PDGH01000117">
    <property type="protein sequence ID" value="POB45183.1"/>
    <property type="molecule type" value="Genomic_DNA"/>
</dbReference>
<dbReference type="GO" id="GO:0003723">
    <property type="term" value="F:RNA binding"/>
    <property type="evidence" value="ECO:0007669"/>
    <property type="project" value="InterPro"/>
</dbReference>
<protein>
    <submittedName>
        <fullName evidence="2">ANTAR domain-containing protein</fullName>
    </submittedName>
</protein>
<organism evidence="2 3">
    <name type="scientific">Vibrio vulnificus</name>
    <dbReference type="NCBI Taxonomy" id="672"/>
    <lineage>
        <taxon>Bacteria</taxon>
        <taxon>Pseudomonadati</taxon>
        <taxon>Pseudomonadota</taxon>
        <taxon>Gammaproteobacteria</taxon>
        <taxon>Vibrionales</taxon>
        <taxon>Vibrionaceae</taxon>
        <taxon>Vibrio</taxon>
    </lineage>
</organism>
<dbReference type="Proteomes" id="UP000237466">
    <property type="component" value="Unassembled WGS sequence"/>
</dbReference>
<evidence type="ECO:0000313" key="3">
    <source>
        <dbReference type="Proteomes" id="UP000237466"/>
    </source>
</evidence>
<evidence type="ECO:0000313" key="2">
    <source>
        <dbReference type="EMBL" id="POB45183.1"/>
    </source>
</evidence>
<dbReference type="SUPFAM" id="SSF52172">
    <property type="entry name" value="CheY-like"/>
    <property type="match status" value="1"/>
</dbReference>
<comment type="caution">
    <text evidence="2">The sequence shown here is derived from an EMBL/GenBank/DDBJ whole genome shotgun (WGS) entry which is preliminary data.</text>
</comment>
<dbReference type="InterPro" id="IPR011006">
    <property type="entry name" value="CheY-like_superfamily"/>
</dbReference>
<reference evidence="2 3" key="1">
    <citation type="journal article" date="2018" name="Front. Microbiol.">
        <title>Phylogeny of Vibrio vulnificus from the Analysis of the Core-Genome: Implications for Intra-Species Taxonomy.</title>
        <authorList>
            <person name="Roig F.J."/>
            <person name="Gonzalez-Candelas F."/>
            <person name="Sanjuan E."/>
            <person name="Fouz B."/>
            <person name="Feil E.J."/>
            <person name="Llorens C."/>
            <person name="Baker-Austin C."/>
            <person name="Oliver J.D."/>
            <person name="Danin-Poleg Y."/>
            <person name="Gibas C.J."/>
            <person name="Kashi Y."/>
            <person name="Gulig P.A."/>
            <person name="Morrison S.S."/>
            <person name="Amaro C."/>
        </authorList>
    </citation>
    <scope>NUCLEOTIDE SEQUENCE [LARGE SCALE GENOMIC DNA]</scope>
    <source>
        <strain evidence="2 3">CECT4608</strain>
    </source>
</reference>
<accession>A0A2S3QZV3</accession>
<dbReference type="InterPro" id="IPR005561">
    <property type="entry name" value="ANTAR"/>
</dbReference>
<dbReference type="Pfam" id="PF03861">
    <property type="entry name" value="ANTAR"/>
    <property type="match status" value="1"/>
</dbReference>
<feature type="domain" description="ANTAR" evidence="1">
    <location>
        <begin position="127"/>
        <end position="188"/>
    </location>
</feature>
<evidence type="ECO:0000259" key="1">
    <source>
        <dbReference type="PROSITE" id="PS50921"/>
    </source>
</evidence>
<sequence>MSMTKKPYQRTMIVCCDSLTQQAHLAERLAKEYDQVLGCQLGQLEHILRREAESCVVVGWSAPCAEVRLIIEYCRQQKRPVLVLFRQVFSQQFNQLKDCHDCVFLPEENTLPLAPWIDYAAQLRESYLLVEEKVALLNDKLQERKVIEKAKGLLMKFQQVDEETAYQAMRRSAMQTSQPMLQVAKNVIATLATL</sequence>
<gene>
    <name evidence="2" type="ORF">CRN52_16835</name>
</gene>
<name>A0A2S3QZV3_VIBVL</name>
<proteinExistence type="predicted"/>